<feature type="compositionally biased region" description="Basic and acidic residues" evidence="1">
    <location>
        <begin position="44"/>
        <end position="71"/>
    </location>
</feature>
<name>A0AAD6HKT7_9EURO</name>
<keyword evidence="3" id="KW-1185">Reference proteome</keyword>
<reference evidence="2" key="1">
    <citation type="journal article" date="2023" name="IMA Fungus">
        <title>Comparative genomic study of the Penicillium genus elucidates a diverse pangenome and 15 lateral gene transfer events.</title>
        <authorList>
            <person name="Petersen C."/>
            <person name="Sorensen T."/>
            <person name="Nielsen M.R."/>
            <person name="Sondergaard T.E."/>
            <person name="Sorensen J.L."/>
            <person name="Fitzpatrick D.A."/>
            <person name="Frisvad J.C."/>
            <person name="Nielsen K.L."/>
        </authorList>
    </citation>
    <scope>NUCLEOTIDE SEQUENCE</scope>
    <source>
        <strain evidence="2">IBT 17514</strain>
    </source>
</reference>
<feature type="region of interest" description="Disordered" evidence="1">
    <location>
        <begin position="1"/>
        <end position="83"/>
    </location>
</feature>
<accession>A0AAD6HKT7</accession>
<dbReference type="Proteomes" id="UP001215712">
    <property type="component" value="Unassembled WGS sequence"/>
</dbReference>
<evidence type="ECO:0000313" key="3">
    <source>
        <dbReference type="Proteomes" id="UP001215712"/>
    </source>
</evidence>
<organism evidence="2 3">
    <name type="scientific">Penicillium malachiteum</name>
    <dbReference type="NCBI Taxonomy" id="1324776"/>
    <lineage>
        <taxon>Eukaryota</taxon>
        <taxon>Fungi</taxon>
        <taxon>Dikarya</taxon>
        <taxon>Ascomycota</taxon>
        <taxon>Pezizomycotina</taxon>
        <taxon>Eurotiomycetes</taxon>
        <taxon>Eurotiomycetidae</taxon>
        <taxon>Eurotiales</taxon>
        <taxon>Aspergillaceae</taxon>
        <taxon>Penicillium</taxon>
    </lineage>
</organism>
<evidence type="ECO:0000256" key="1">
    <source>
        <dbReference type="SAM" id="MobiDB-lite"/>
    </source>
</evidence>
<feature type="compositionally biased region" description="Basic and acidic residues" evidence="1">
    <location>
        <begin position="1"/>
        <end position="37"/>
    </location>
</feature>
<protein>
    <submittedName>
        <fullName evidence="2">Uncharacterized protein</fullName>
    </submittedName>
</protein>
<reference evidence="2" key="2">
    <citation type="submission" date="2023-01" db="EMBL/GenBank/DDBJ databases">
        <authorList>
            <person name="Petersen C."/>
        </authorList>
    </citation>
    <scope>NUCLEOTIDE SEQUENCE</scope>
    <source>
        <strain evidence="2">IBT 17514</strain>
    </source>
</reference>
<evidence type="ECO:0000313" key="2">
    <source>
        <dbReference type="EMBL" id="KAJ5724478.1"/>
    </source>
</evidence>
<proteinExistence type="predicted"/>
<dbReference type="AlphaFoldDB" id="A0AAD6HKT7"/>
<comment type="caution">
    <text evidence="2">The sequence shown here is derived from an EMBL/GenBank/DDBJ whole genome shotgun (WGS) entry which is preliminary data.</text>
</comment>
<sequence>MSGILHKAEDALHLHHHDQNKSAEPMRDARQPEIPADKHHHGPHHGDNHHLSQEERDRADFNAARHYDHAKKNSHGPGVGFEE</sequence>
<dbReference type="EMBL" id="JAQJAN010000008">
    <property type="protein sequence ID" value="KAJ5724478.1"/>
    <property type="molecule type" value="Genomic_DNA"/>
</dbReference>
<gene>
    <name evidence="2" type="ORF">N7493_006206</name>
</gene>